<name>A0A1S5RCU9_9CAUD</name>
<feature type="transmembrane region" description="Helical" evidence="1">
    <location>
        <begin position="90"/>
        <end position="108"/>
    </location>
</feature>
<gene>
    <name evidence="2" type="ORF">LVP1_g068</name>
</gene>
<feature type="transmembrane region" description="Helical" evidence="1">
    <location>
        <begin position="62"/>
        <end position="84"/>
    </location>
</feature>
<protein>
    <submittedName>
        <fullName evidence="2">Uncharacterized protein</fullName>
    </submittedName>
</protein>
<feature type="transmembrane region" description="Helical" evidence="1">
    <location>
        <begin position="33"/>
        <end position="50"/>
    </location>
</feature>
<evidence type="ECO:0000256" key="1">
    <source>
        <dbReference type="SAM" id="Phobius"/>
    </source>
</evidence>
<accession>A0A1S5RCU9</accession>
<keyword evidence="3" id="KW-1185">Reference proteome</keyword>
<reference evidence="2 3" key="1">
    <citation type="journal article" date="2016" name="J. Dairy Sci.">
        <title>Characterization and adsorption of Lactobacillus virulent phage P1.</title>
        <authorList>
            <person name="Chen X."/>
            <person name="Xi Y."/>
            <person name="Zhang H."/>
            <person name="Wang Z."/>
            <person name="Fan M."/>
            <person name="Liu Y."/>
            <person name="Wu W."/>
        </authorList>
    </citation>
    <scope>NUCLEOTIDE SEQUENCE [LARGE SCALE GENOMIC DNA]</scope>
</reference>
<sequence>MNKLLKMIALLASYWIVLYTVYQYTDILKGPGFKHAVFMIVLTTLYTYLLSAINKETFSLTFSIPAMIFYVIGVAGYVICAGAGFGNGAAWLVSIVATAFLITGVVEFNE</sequence>
<dbReference type="EMBL" id="KX223815">
    <property type="protein sequence ID" value="ANO57997.1"/>
    <property type="molecule type" value="Genomic_DNA"/>
</dbReference>
<keyword evidence="1" id="KW-0812">Transmembrane</keyword>
<dbReference type="Proteomes" id="UP000222183">
    <property type="component" value="Segment"/>
</dbReference>
<evidence type="ECO:0000313" key="3">
    <source>
        <dbReference type="Proteomes" id="UP000222183"/>
    </source>
</evidence>
<keyword evidence="1" id="KW-0472">Membrane</keyword>
<keyword evidence="1" id="KW-1133">Transmembrane helix</keyword>
<organism evidence="2 3">
    <name type="scientific">Lactobacillus phage P1</name>
    <dbReference type="NCBI Taxonomy" id="1846168"/>
    <lineage>
        <taxon>Viruses</taxon>
        <taxon>Duplodnaviria</taxon>
        <taxon>Heunggongvirae</taxon>
        <taxon>Uroviricota</taxon>
        <taxon>Caudoviricetes</taxon>
        <taxon>Tybeckvirinae</taxon>
        <taxon>Maenadvirus</taxon>
        <taxon>Maenadvirus P1</taxon>
    </lineage>
</organism>
<evidence type="ECO:0000313" key="2">
    <source>
        <dbReference type="EMBL" id="ANO57997.1"/>
    </source>
</evidence>
<proteinExistence type="predicted"/>